<evidence type="ECO:0000256" key="4">
    <source>
        <dbReference type="ARBA" id="ARBA00031870"/>
    </source>
</evidence>
<dbReference type="Proteomes" id="UP000677305">
    <property type="component" value="Chromosome"/>
</dbReference>
<accession>A0A8J8SCX2</accession>
<evidence type="ECO:0000313" key="7">
    <source>
        <dbReference type="EMBL" id="QUH29861.1"/>
    </source>
</evidence>
<dbReference type="GO" id="GO:0001522">
    <property type="term" value="P:pseudouridine synthesis"/>
    <property type="evidence" value="ECO:0007669"/>
    <property type="project" value="InterPro"/>
</dbReference>
<comment type="catalytic activity">
    <reaction evidence="1">
        <text>a uridine in RNA = a pseudouridine in RNA</text>
        <dbReference type="Rhea" id="RHEA:48348"/>
        <dbReference type="Rhea" id="RHEA-COMP:12068"/>
        <dbReference type="Rhea" id="RHEA-COMP:12069"/>
        <dbReference type="ChEBI" id="CHEBI:65314"/>
        <dbReference type="ChEBI" id="CHEBI:65315"/>
    </reaction>
</comment>
<sequence>MELEIIYEDTHIIVAKKPPKIPSQKDKTGDKDMLTLLKEYLIKQYNFKNPYIGLIHRLDRPVGGLMVFAKTKYANTRLSEEIRSKRFDKHYYTVVCGKPSKDKGELRDYLKKNGRNNISKVVAKNVKDAKEAILEYELIETIETEEYGNLSLMKINLKTGRHHQIRVQLSNADIPIWGDNKYNETFMKMKKWTQIALWAGFISFKHPKENKICKYELKPSKEYPFNMFNNI</sequence>
<dbReference type="InterPro" id="IPR020103">
    <property type="entry name" value="PsdUridine_synth_cat_dom_sf"/>
</dbReference>
<evidence type="ECO:0000259" key="6">
    <source>
        <dbReference type="Pfam" id="PF00849"/>
    </source>
</evidence>
<dbReference type="Pfam" id="PF00849">
    <property type="entry name" value="PseudoU_synth_2"/>
    <property type="match status" value="1"/>
</dbReference>
<dbReference type="Gene3D" id="3.30.2350.10">
    <property type="entry name" value="Pseudouridine synthase"/>
    <property type="match status" value="1"/>
</dbReference>
<feature type="domain" description="Pseudouridine synthase RsuA/RluA-like" evidence="6">
    <location>
        <begin position="11"/>
        <end position="170"/>
    </location>
</feature>
<evidence type="ECO:0000256" key="5">
    <source>
        <dbReference type="ARBA" id="ARBA00033164"/>
    </source>
</evidence>
<dbReference type="RefSeq" id="WP_212690114.1">
    <property type="nucleotide sequence ID" value="NZ_CP058561.1"/>
</dbReference>
<dbReference type="KEGG" id="vgu:HYG85_13455"/>
<dbReference type="SUPFAM" id="SSF55120">
    <property type="entry name" value="Pseudouridine synthase"/>
    <property type="match status" value="1"/>
</dbReference>
<dbReference type="InterPro" id="IPR050188">
    <property type="entry name" value="RluA_PseudoU_synthase"/>
</dbReference>
<name>A0A8J8SCX2_9FIRM</name>
<reference evidence="7 8" key="1">
    <citation type="submission" date="2020-07" db="EMBL/GenBank/DDBJ databases">
        <title>Vallitalea guaymasensis genome.</title>
        <authorList>
            <person name="Postec A."/>
        </authorList>
    </citation>
    <scope>NUCLEOTIDE SEQUENCE [LARGE SCALE GENOMIC DNA]</scope>
    <source>
        <strain evidence="7 8">Ra1766G1</strain>
    </source>
</reference>
<dbReference type="PANTHER" id="PTHR21600:SF83">
    <property type="entry name" value="PSEUDOURIDYLATE SYNTHASE RPUSD4, MITOCHONDRIAL"/>
    <property type="match status" value="1"/>
</dbReference>
<keyword evidence="8" id="KW-1185">Reference proteome</keyword>
<evidence type="ECO:0000256" key="1">
    <source>
        <dbReference type="ARBA" id="ARBA00000073"/>
    </source>
</evidence>
<dbReference type="GO" id="GO:0009982">
    <property type="term" value="F:pseudouridine synthase activity"/>
    <property type="evidence" value="ECO:0007669"/>
    <property type="project" value="InterPro"/>
</dbReference>
<dbReference type="AlphaFoldDB" id="A0A8J8SCX2"/>
<dbReference type="InterPro" id="IPR006145">
    <property type="entry name" value="PsdUridine_synth_RsuA/RluA"/>
</dbReference>
<evidence type="ECO:0000256" key="3">
    <source>
        <dbReference type="ARBA" id="ARBA00023235"/>
    </source>
</evidence>
<evidence type="ECO:0000313" key="8">
    <source>
        <dbReference type="Proteomes" id="UP000677305"/>
    </source>
</evidence>
<dbReference type="EMBL" id="CP058561">
    <property type="protein sequence ID" value="QUH29861.1"/>
    <property type="molecule type" value="Genomic_DNA"/>
</dbReference>
<dbReference type="GO" id="GO:0006396">
    <property type="term" value="P:RNA processing"/>
    <property type="evidence" value="ECO:0007669"/>
    <property type="project" value="UniProtKB-ARBA"/>
</dbReference>
<dbReference type="GO" id="GO:0140098">
    <property type="term" value="F:catalytic activity, acting on RNA"/>
    <property type="evidence" value="ECO:0007669"/>
    <property type="project" value="UniProtKB-ARBA"/>
</dbReference>
<proteinExistence type="inferred from homology"/>
<dbReference type="CDD" id="cd02869">
    <property type="entry name" value="PseudoU_synth_RluA_like"/>
    <property type="match status" value="1"/>
</dbReference>
<dbReference type="PANTHER" id="PTHR21600">
    <property type="entry name" value="MITOCHONDRIAL RNA PSEUDOURIDINE SYNTHASE"/>
    <property type="match status" value="1"/>
</dbReference>
<organism evidence="7 8">
    <name type="scientific">Vallitalea guaymasensis</name>
    <dbReference type="NCBI Taxonomy" id="1185412"/>
    <lineage>
        <taxon>Bacteria</taxon>
        <taxon>Bacillati</taxon>
        <taxon>Bacillota</taxon>
        <taxon>Clostridia</taxon>
        <taxon>Lachnospirales</taxon>
        <taxon>Vallitaleaceae</taxon>
        <taxon>Vallitalea</taxon>
    </lineage>
</organism>
<keyword evidence="3" id="KW-0413">Isomerase</keyword>
<gene>
    <name evidence="7" type="ORF">HYG85_13455</name>
</gene>
<protein>
    <recommendedName>
        <fullName evidence="4">RNA pseudouridylate synthase</fullName>
    </recommendedName>
    <alternativeName>
        <fullName evidence="5">RNA-uridine isomerase</fullName>
    </alternativeName>
</protein>
<comment type="similarity">
    <text evidence="2">Belongs to the pseudouridine synthase RluA family.</text>
</comment>
<dbReference type="GO" id="GO:0003723">
    <property type="term" value="F:RNA binding"/>
    <property type="evidence" value="ECO:0007669"/>
    <property type="project" value="InterPro"/>
</dbReference>
<evidence type="ECO:0000256" key="2">
    <source>
        <dbReference type="ARBA" id="ARBA00010876"/>
    </source>
</evidence>